<organism evidence="1 2">
    <name type="scientific">Candolleomyces aberdarensis</name>
    <dbReference type="NCBI Taxonomy" id="2316362"/>
    <lineage>
        <taxon>Eukaryota</taxon>
        <taxon>Fungi</taxon>
        <taxon>Dikarya</taxon>
        <taxon>Basidiomycota</taxon>
        <taxon>Agaricomycotina</taxon>
        <taxon>Agaricomycetes</taxon>
        <taxon>Agaricomycetidae</taxon>
        <taxon>Agaricales</taxon>
        <taxon>Agaricineae</taxon>
        <taxon>Psathyrellaceae</taxon>
        <taxon>Candolleomyces</taxon>
    </lineage>
</organism>
<evidence type="ECO:0000313" key="1">
    <source>
        <dbReference type="EMBL" id="RXW12954.1"/>
    </source>
</evidence>
<comment type="caution">
    <text evidence="1">The sequence shown here is derived from an EMBL/GenBank/DDBJ whole genome shotgun (WGS) entry which is preliminary data.</text>
</comment>
<dbReference type="InterPro" id="IPR032675">
    <property type="entry name" value="LRR_dom_sf"/>
</dbReference>
<accession>A0A4Q2D3L4</accession>
<protein>
    <submittedName>
        <fullName evidence="1">Uncharacterized protein</fullName>
    </submittedName>
</protein>
<evidence type="ECO:0000313" key="2">
    <source>
        <dbReference type="Proteomes" id="UP000290288"/>
    </source>
</evidence>
<keyword evidence="2" id="KW-1185">Reference proteome</keyword>
<sequence>MNKKIMSSLHRLPLLEHLYLNFERVPYERLFIGPGFTSLKSISLINIYDGDLKQAEVDVITDDIRCVLASCSNLENIHITTSCYGRFNINFIDMIGDIPGQADFSPSLTTLRLRGISLSLTSPSLRYLARLKSLDIDDNKPSADDVYSVLASCPALESLQVWASNRNRLDIDFMNMVKDIPSQANFSPSLKTLLLRGVYLSLTNSPLQYLANLKSLDFHNIHPSDEKVWDIMTSHRLGLEIIKVAVITSSLVGYLLHYRGVQEFHILQGGIYPALAPRPDNEAKKNLLYSAFPHHQDSLIAFHAQLLHGMGALEIHPEEVAYLEALPSLTTVKISYALPGLDPPLVISCF</sequence>
<reference evidence="1 2" key="1">
    <citation type="submission" date="2019-01" db="EMBL/GenBank/DDBJ databases">
        <title>Draft genome sequence of Psathyrella aberdarensis IHI B618.</title>
        <authorList>
            <person name="Buettner E."/>
            <person name="Kellner H."/>
        </authorList>
    </citation>
    <scope>NUCLEOTIDE SEQUENCE [LARGE SCALE GENOMIC DNA]</scope>
    <source>
        <strain evidence="1 2">IHI B618</strain>
    </source>
</reference>
<dbReference type="Proteomes" id="UP000290288">
    <property type="component" value="Unassembled WGS sequence"/>
</dbReference>
<gene>
    <name evidence="1" type="ORF">EST38_g12900</name>
</gene>
<dbReference type="EMBL" id="SDEE01001063">
    <property type="protein sequence ID" value="RXW12954.1"/>
    <property type="molecule type" value="Genomic_DNA"/>
</dbReference>
<name>A0A4Q2D3L4_9AGAR</name>
<dbReference type="SUPFAM" id="SSF52058">
    <property type="entry name" value="L domain-like"/>
    <property type="match status" value="1"/>
</dbReference>
<proteinExistence type="predicted"/>
<dbReference type="Gene3D" id="3.80.10.10">
    <property type="entry name" value="Ribonuclease Inhibitor"/>
    <property type="match status" value="1"/>
</dbReference>
<dbReference type="OrthoDB" id="3541472at2759"/>
<dbReference type="AlphaFoldDB" id="A0A4Q2D3L4"/>